<keyword evidence="4 6" id="KW-0694">RNA-binding</keyword>
<evidence type="ECO:0000256" key="1">
    <source>
        <dbReference type="ARBA" id="ARBA00022723"/>
    </source>
</evidence>
<dbReference type="Gene3D" id="3.30.70.330">
    <property type="match status" value="1"/>
</dbReference>
<comment type="caution">
    <text evidence="11">The sequence shown here is derived from an EMBL/GenBank/DDBJ whole genome shotgun (WGS) entry which is preliminary data.</text>
</comment>
<dbReference type="Pfam" id="PF00642">
    <property type="entry name" value="zf-CCCH"/>
    <property type="match status" value="1"/>
</dbReference>
<dbReference type="InterPro" id="IPR000504">
    <property type="entry name" value="RRM_dom"/>
</dbReference>
<dbReference type="InterPro" id="IPR000571">
    <property type="entry name" value="Znf_CCCH"/>
</dbReference>
<proteinExistence type="predicted"/>
<evidence type="ECO:0000256" key="3">
    <source>
        <dbReference type="ARBA" id="ARBA00022833"/>
    </source>
</evidence>
<name>A0AAD4IYZ6_PERFH</name>
<feature type="domain" description="RRM" evidence="9">
    <location>
        <begin position="297"/>
        <end position="393"/>
    </location>
</feature>
<keyword evidence="3 7" id="KW-0862">Zinc</keyword>
<evidence type="ECO:0000256" key="4">
    <source>
        <dbReference type="ARBA" id="ARBA00022884"/>
    </source>
</evidence>
<accession>A0AAD4IYZ6</accession>
<gene>
    <name evidence="11" type="ORF">C2S53_011684</name>
</gene>
<evidence type="ECO:0000256" key="6">
    <source>
        <dbReference type="PROSITE-ProRule" id="PRU00176"/>
    </source>
</evidence>
<evidence type="ECO:0000256" key="5">
    <source>
        <dbReference type="ARBA" id="ARBA00023125"/>
    </source>
</evidence>
<sequence>MDFFESTKVVFGRMEKLEPEHVSKIMGCLLLKDNGELEMIRLAFSPEHVLQALIDKIKLELDLSPKPTTFPAHVSALLLKKSLVLSNLPTTFTPFTPASSLPPLSSAALPPQNGLWIPQMRIAQQLTPRANWLDSAAVENQFGSYNLDDSCYQMQTYYPQPSLGLLDLQMPVCNSFRQGYCKYGGSCGFLHVFQMENGDCMVLNPPTTDEILSSAERSSLKLLEVELIELLKSRRGIPVSVSSLPILYLDQYGKVLQIEGYQKESQRQGRFICRIIQLLARMTSSICLTNRPHGRQSVILVEDINRYAKFKEGNEHELQVYLTFPSESIFSEHEVYSYFNNFGAVREIRIPSQVRRMFGFVTFVHPETAALVLTKTNPHCICGAQVLVKPYQLRRMLFERKTFQHQISNDAEFPDAEFKLLPTARLGENRKLLGKCQSEEHEQRVELETRDCSVSQASDESSLQDGQFELQ</sequence>
<keyword evidence="12" id="KW-1185">Reference proteome</keyword>
<evidence type="ECO:0000256" key="2">
    <source>
        <dbReference type="ARBA" id="ARBA00022771"/>
    </source>
</evidence>
<dbReference type="PANTHER" id="PTHR24009:SF0">
    <property type="entry name" value="ZINC FINGER CCCH DOMAIN-CONTAINING PROTEIN 18"/>
    <property type="match status" value="1"/>
</dbReference>
<dbReference type="GO" id="GO:0008270">
    <property type="term" value="F:zinc ion binding"/>
    <property type="evidence" value="ECO:0007669"/>
    <property type="project" value="UniProtKB-KW"/>
</dbReference>
<evidence type="ECO:0000259" key="10">
    <source>
        <dbReference type="PROSITE" id="PS50103"/>
    </source>
</evidence>
<evidence type="ECO:0000256" key="7">
    <source>
        <dbReference type="PROSITE-ProRule" id="PRU00723"/>
    </source>
</evidence>
<feature type="region of interest" description="Disordered" evidence="8">
    <location>
        <begin position="447"/>
        <end position="471"/>
    </location>
</feature>
<dbReference type="InterPro" id="IPR012677">
    <property type="entry name" value="Nucleotide-bd_a/b_plait_sf"/>
</dbReference>
<dbReference type="SMART" id="SM00360">
    <property type="entry name" value="RRM"/>
    <property type="match status" value="1"/>
</dbReference>
<dbReference type="Pfam" id="PF00076">
    <property type="entry name" value="RRM_1"/>
    <property type="match status" value="1"/>
</dbReference>
<dbReference type="GO" id="GO:0003723">
    <property type="term" value="F:RNA binding"/>
    <property type="evidence" value="ECO:0007669"/>
    <property type="project" value="UniProtKB-UniRule"/>
</dbReference>
<reference evidence="11 12" key="1">
    <citation type="journal article" date="2021" name="Nat. Commun.">
        <title>Incipient diploidization of the medicinal plant Perilla within 10,000 years.</title>
        <authorList>
            <person name="Zhang Y."/>
            <person name="Shen Q."/>
            <person name="Leng L."/>
            <person name="Zhang D."/>
            <person name="Chen S."/>
            <person name="Shi Y."/>
            <person name="Ning Z."/>
            <person name="Chen S."/>
        </authorList>
    </citation>
    <scope>NUCLEOTIDE SEQUENCE [LARGE SCALE GENOMIC DNA]</scope>
    <source>
        <strain evidence="12">cv. PC099</strain>
    </source>
</reference>
<dbReference type="GO" id="GO:0003677">
    <property type="term" value="F:DNA binding"/>
    <property type="evidence" value="ECO:0007669"/>
    <property type="project" value="UniProtKB-KW"/>
</dbReference>
<evidence type="ECO:0000313" key="12">
    <source>
        <dbReference type="Proteomes" id="UP001190926"/>
    </source>
</evidence>
<dbReference type="EMBL" id="SDAM02000476">
    <property type="protein sequence ID" value="KAH6824173.1"/>
    <property type="molecule type" value="Genomic_DNA"/>
</dbReference>
<dbReference type="AlphaFoldDB" id="A0AAD4IYZ6"/>
<feature type="zinc finger region" description="C3H1-type" evidence="7">
    <location>
        <begin position="167"/>
        <end position="194"/>
    </location>
</feature>
<dbReference type="PROSITE" id="PS50103">
    <property type="entry name" value="ZF_C3H1"/>
    <property type="match status" value="1"/>
</dbReference>
<feature type="domain" description="C3H1-type" evidence="10">
    <location>
        <begin position="167"/>
        <end position="194"/>
    </location>
</feature>
<evidence type="ECO:0000256" key="8">
    <source>
        <dbReference type="SAM" id="MobiDB-lite"/>
    </source>
</evidence>
<dbReference type="Pfam" id="PF23182">
    <property type="entry name" value="PABC_AtC3H46"/>
    <property type="match status" value="1"/>
</dbReference>
<evidence type="ECO:0000259" key="9">
    <source>
        <dbReference type="PROSITE" id="PS50102"/>
    </source>
</evidence>
<feature type="compositionally biased region" description="Polar residues" evidence="8">
    <location>
        <begin position="452"/>
        <end position="471"/>
    </location>
</feature>
<protein>
    <submittedName>
        <fullName evidence="11">Uncharacterized protein</fullName>
    </submittedName>
</protein>
<organism evidence="11 12">
    <name type="scientific">Perilla frutescens var. hirtella</name>
    <name type="common">Perilla citriodora</name>
    <name type="synonym">Perilla setoyensis</name>
    <dbReference type="NCBI Taxonomy" id="608512"/>
    <lineage>
        <taxon>Eukaryota</taxon>
        <taxon>Viridiplantae</taxon>
        <taxon>Streptophyta</taxon>
        <taxon>Embryophyta</taxon>
        <taxon>Tracheophyta</taxon>
        <taxon>Spermatophyta</taxon>
        <taxon>Magnoliopsida</taxon>
        <taxon>eudicotyledons</taxon>
        <taxon>Gunneridae</taxon>
        <taxon>Pentapetalae</taxon>
        <taxon>asterids</taxon>
        <taxon>lamiids</taxon>
        <taxon>Lamiales</taxon>
        <taxon>Lamiaceae</taxon>
        <taxon>Nepetoideae</taxon>
        <taxon>Elsholtzieae</taxon>
        <taxon>Perilla</taxon>
    </lineage>
</organism>
<keyword evidence="5" id="KW-0238">DNA-binding</keyword>
<dbReference type="SMART" id="SM00356">
    <property type="entry name" value="ZnF_C3H1"/>
    <property type="match status" value="1"/>
</dbReference>
<dbReference type="SUPFAM" id="SSF54928">
    <property type="entry name" value="RNA-binding domain, RBD"/>
    <property type="match status" value="1"/>
</dbReference>
<dbReference type="InterPro" id="IPR056276">
    <property type="entry name" value="AtC3H46-like_PABC-like"/>
</dbReference>
<evidence type="ECO:0000313" key="11">
    <source>
        <dbReference type="EMBL" id="KAH6824173.1"/>
    </source>
</evidence>
<dbReference type="PROSITE" id="PS50102">
    <property type="entry name" value="RRM"/>
    <property type="match status" value="1"/>
</dbReference>
<dbReference type="InterPro" id="IPR035979">
    <property type="entry name" value="RBD_domain_sf"/>
</dbReference>
<keyword evidence="1 7" id="KW-0479">Metal-binding</keyword>
<dbReference type="Proteomes" id="UP001190926">
    <property type="component" value="Unassembled WGS sequence"/>
</dbReference>
<keyword evidence="2 7" id="KW-0863">Zinc-finger</keyword>
<dbReference type="PANTHER" id="PTHR24009">
    <property type="entry name" value="RNA-BINDING (RRM/RBD/RNP MOTIFS)"/>
    <property type="match status" value="1"/>
</dbReference>